<keyword evidence="1" id="KW-0521">NADP</keyword>
<dbReference type="SUPFAM" id="SSF51395">
    <property type="entry name" value="FMN-linked oxidoreductases"/>
    <property type="match status" value="1"/>
</dbReference>
<sequence>MKGVDTGLADWSRIRQVVEAVDVPVVANGNIQMPGDVERCLAATGAAAVMSAEGILYNPMLFAVARESIVAEGEKTYKEKRKEHLQKIADEMGLSLK</sequence>
<evidence type="ECO:0000259" key="3">
    <source>
        <dbReference type="Pfam" id="PF01207"/>
    </source>
</evidence>
<dbReference type="InterPro" id="IPR035587">
    <property type="entry name" value="DUS-like_FMN-bd"/>
</dbReference>
<dbReference type="EMBL" id="KE124863">
    <property type="protein sequence ID" value="EPB76464.1"/>
    <property type="molecule type" value="Genomic_DNA"/>
</dbReference>
<dbReference type="GO" id="GO:0017150">
    <property type="term" value="F:tRNA dihydrouridine synthase activity"/>
    <property type="evidence" value="ECO:0007669"/>
    <property type="project" value="TreeGrafter"/>
</dbReference>
<accession>A0A0D6LXB7</accession>
<protein>
    <recommendedName>
        <fullName evidence="3">DUS-like FMN-binding domain-containing protein</fullName>
    </recommendedName>
</protein>
<evidence type="ECO:0000256" key="2">
    <source>
        <dbReference type="ARBA" id="ARBA00023027"/>
    </source>
</evidence>
<name>A0A0D6LXB7_9BILA</name>
<feature type="domain" description="DUS-like FMN-binding" evidence="3">
    <location>
        <begin position="7"/>
        <end position="93"/>
    </location>
</feature>
<reference evidence="4 5" key="1">
    <citation type="submission" date="2013-05" db="EMBL/GenBank/DDBJ databases">
        <title>Draft genome of the parasitic nematode Anyclostoma ceylanicum.</title>
        <authorList>
            <person name="Mitreva M."/>
        </authorList>
    </citation>
    <scope>NUCLEOTIDE SEQUENCE [LARGE SCALE GENOMIC DNA]</scope>
</reference>
<organism evidence="4 5">
    <name type="scientific">Ancylostoma ceylanicum</name>
    <dbReference type="NCBI Taxonomy" id="53326"/>
    <lineage>
        <taxon>Eukaryota</taxon>
        <taxon>Metazoa</taxon>
        <taxon>Ecdysozoa</taxon>
        <taxon>Nematoda</taxon>
        <taxon>Chromadorea</taxon>
        <taxon>Rhabditida</taxon>
        <taxon>Rhabditina</taxon>
        <taxon>Rhabditomorpha</taxon>
        <taxon>Strongyloidea</taxon>
        <taxon>Ancylostomatidae</taxon>
        <taxon>Ancylostomatinae</taxon>
        <taxon>Ancylostoma</taxon>
    </lineage>
</organism>
<dbReference type="Proteomes" id="UP000054495">
    <property type="component" value="Unassembled WGS sequence"/>
</dbReference>
<evidence type="ECO:0000313" key="5">
    <source>
        <dbReference type="Proteomes" id="UP000054495"/>
    </source>
</evidence>
<dbReference type="Gene3D" id="3.20.20.70">
    <property type="entry name" value="Aldolase class I"/>
    <property type="match status" value="1"/>
</dbReference>
<proteinExistence type="predicted"/>
<evidence type="ECO:0000313" key="4">
    <source>
        <dbReference type="EMBL" id="EPB76464.1"/>
    </source>
</evidence>
<keyword evidence="2" id="KW-0520">NAD</keyword>
<dbReference type="PANTHER" id="PTHR11082:SF5">
    <property type="entry name" value="TRNA-DIHYDROURIDINE(16_17) SYNTHASE [NAD(P)(+)]-LIKE"/>
    <property type="match status" value="1"/>
</dbReference>
<evidence type="ECO:0000256" key="1">
    <source>
        <dbReference type="ARBA" id="ARBA00022857"/>
    </source>
</evidence>
<dbReference type="AlphaFoldDB" id="A0A0D6LXB7"/>
<dbReference type="Pfam" id="PF01207">
    <property type="entry name" value="Dus"/>
    <property type="match status" value="1"/>
</dbReference>
<keyword evidence="5" id="KW-1185">Reference proteome</keyword>
<gene>
    <name evidence="4" type="ORF">ANCCEY_04448</name>
</gene>
<dbReference type="InterPro" id="IPR013785">
    <property type="entry name" value="Aldolase_TIM"/>
</dbReference>
<dbReference type="PANTHER" id="PTHR11082">
    <property type="entry name" value="TRNA-DIHYDROURIDINE SYNTHASE"/>
    <property type="match status" value="1"/>
</dbReference>